<feature type="compositionally biased region" description="Basic residues" evidence="13">
    <location>
        <begin position="674"/>
        <end position="694"/>
    </location>
</feature>
<evidence type="ECO:0000256" key="13">
    <source>
        <dbReference type="SAM" id="MobiDB-lite"/>
    </source>
</evidence>
<sequence length="719" mass="82378">MVRFSSELLLFTVCAAAYQEAESTNGQQQRIIQSPVEPGSVQRKLQGRFLHITDIHPDPFYKAYSITDGDHPCHGKAGKGDAGYFGAEMTDCDTPFTLVNATFDWIEKNIKDDIDFVVWTGDSARHDNDEDYPRSSKQVADLNRYTVDQFVRIFGKTGKIDPKNPLDSFVVPIVPTYGNNDILPHNIFTKGPNRWTREFEDIWRGFIPQEQKHSFARGGWYFSEVIPNRLAVFSLNSLYFFDSNSAVDGCDAKSEPGYEHMEWLRIQLEFIRERGMKAILTGHVPPARTESKQNWDETCFQKYTLWLRQYRDVIVASIFGHMNVDHFMFQDVAELKYKFKIDGLESEDYEAEEGFDIARDTSPVDTLGAKKAYLSELHDSWAGLPKPPKGASYNPLNSSIEADLVKRRKRKGGKKKKQKEIDKFYKQIGGPWGERFSLTLVSPSVVPNFFPTLRIIEYNITGMEREHPASHIMGTPAEVFYGQLDDVTEIPPEEPLRAERRRRDTEDVDVQKKRRKKKKKKPKRPPKPNFPVPLPPKSSSAPGPAYSPQALSLISWKQLYANLTEINAAHKESANSNGKHKPGNGPSVDYKLEYNTSHDKYYKMNDLTMMSWLHLAERIGREELQHGDVEISERLDESDAVTNIAEEADWTDLGVDDSDFDSDHESESQDVHASKKGGKKKKNKKAKKKKMKNHLWKEFLRRAYVHTMTDDELDEIFGS</sequence>
<dbReference type="AlphaFoldDB" id="A0A0N1H825"/>
<evidence type="ECO:0000256" key="8">
    <source>
        <dbReference type="ARBA" id="ARBA00022968"/>
    </source>
</evidence>
<dbReference type="PANTHER" id="PTHR10340:SF55">
    <property type="entry name" value="ENDOPOLYPHOSPHATASE"/>
    <property type="match status" value="1"/>
</dbReference>
<dbReference type="GO" id="GO:0000324">
    <property type="term" value="C:fungal-type vacuole"/>
    <property type="evidence" value="ECO:0007669"/>
    <property type="project" value="TreeGrafter"/>
</dbReference>
<dbReference type="STRING" id="1664694.A0A0N1H825"/>
<dbReference type="GO" id="GO:0004309">
    <property type="term" value="F:exopolyphosphatase activity"/>
    <property type="evidence" value="ECO:0007669"/>
    <property type="project" value="TreeGrafter"/>
</dbReference>
<accession>A0A0N1H825</accession>
<dbReference type="InterPro" id="IPR004843">
    <property type="entry name" value="Calcineurin-like_PHP"/>
</dbReference>
<comment type="caution">
    <text evidence="16">The sequence shown here is derived from an EMBL/GenBank/DDBJ whole genome shotgun (WGS) entry which is preliminary data.</text>
</comment>
<keyword evidence="14" id="KW-0732">Signal</keyword>
<organism evidence="16 17">
    <name type="scientific">Cyphellophora attinorum</name>
    <dbReference type="NCBI Taxonomy" id="1664694"/>
    <lineage>
        <taxon>Eukaryota</taxon>
        <taxon>Fungi</taxon>
        <taxon>Dikarya</taxon>
        <taxon>Ascomycota</taxon>
        <taxon>Pezizomycotina</taxon>
        <taxon>Eurotiomycetes</taxon>
        <taxon>Chaetothyriomycetidae</taxon>
        <taxon>Chaetothyriales</taxon>
        <taxon>Cyphellophoraceae</taxon>
        <taxon>Cyphellophora</taxon>
    </lineage>
</organism>
<evidence type="ECO:0000256" key="6">
    <source>
        <dbReference type="ARBA" id="ARBA00022692"/>
    </source>
</evidence>
<comment type="subcellular location">
    <subcellularLocation>
        <location evidence="1">Vacuole membrane</location>
        <topology evidence="1">Single-pass type II membrane protein</topology>
    </subcellularLocation>
</comment>
<evidence type="ECO:0000256" key="5">
    <source>
        <dbReference type="ARBA" id="ARBA00022554"/>
    </source>
</evidence>
<protein>
    <recommendedName>
        <fullName evidence="4 12">Endopolyphosphatase</fullName>
        <ecNumber evidence="3 12">3.6.1.10</ecNumber>
    </recommendedName>
</protein>
<comment type="similarity">
    <text evidence="2">Belongs to the endopolyphosphatase PPN1 family.</text>
</comment>
<feature type="chain" id="PRO_5005873140" description="Endopolyphosphatase" evidence="14">
    <location>
        <begin position="24"/>
        <end position="719"/>
    </location>
</feature>
<evidence type="ECO:0000256" key="14">
    <source>
        <dbReference type="SAM" id="SignalP"/>
    </source>
</evidence>
<dbReference type="CDD" id="cd00842">
    <property type="entry name" value="MPP_ASMase"/>
    <property type="match status" value="1"/>
</dbReference>
<evidence type="ECO:0000256" key="3">
    <source>
        <dbReference type="ARBA" id="ARBA00012459"/>
    </source>
</evidence>
<dbReference type="SUPFAM" id="SSF56300">
    <property type="entry name" value="Metallo-dependent phosphatases"/>
    <property type="match status" value="1"/>
</dbReference>
<feature type="compositionally biased region" description="Basic and acidic residues" evidence="13">
    <location>
        <begin position="661"/>
        <end position="673"/>
    </location>
</feature>
<evidence type="ECO:0000256" key="2">
    <source>
        <dbReference type="ARBA" id="ARBA00010399"/>
    </source>
</evidence>
<dbReference type="InterPro" id="IPR029052">
    <property type="entry name" value="Metallo-depent_PP-like"/>
</dbReference>
<evidence type="ECO:0000256" key="11">
    <source>
        <dbReference type="ARBA" id="ARBA00023180"/>
    </source>
</evidence>
<keyword evidence="10 12" id="KW-0472">Membrane</keyword>
<dbReference type="InterPro" id="IPR012358">
    <property type="entry name" value="EndopolyPtase_N1"/>
</dbReference>
<feature type="compositionally biased region" description="Basic residues" evidence="13">
    <location>
        <begin position="512"/>
        <end position="526"/>
    </location>
</feature>
<dbReference type="EC" id="3.6.1.10" evidence="3 12"/>
<feature type="region of interest" description="Disordered" evidence="13">
    <location>
        <begin position="653"/>
        <end position="694"/>
    </location>
</feature>
<name>A0A0N1H825_9EURO</name>
<gene>
    <name evidence="16" type="ORF">AB675_3108</name>
</gene>
<feature type="compositionally biased region" description="Basic and acidic residues" evidence="13">
    <location>
        <begin position="494"/>
        <end position="511"/>
    </location>
</feature>
<comment type="catalytic activity">
    <reaction evidence="12">
        <text>[phosphate](n+1) + n H2O = (n+1) phosphate + n H(+)</text>
        <dbReference type="Rhea" id="RHEA:22452"/>
        <dbReference type="Rhea" id="RHEA-COMP:14280"/>
        <dbReference type="ChEBI" id="CHEBI:15377"/>
        <dbReference type="ChEBI" id="CHEBI:15378"/>
        <dbReference type="ChEBI" id="CHEBI:16838"/>
        <dbReference type="ChEBI" id="CHEBI:43474"/>
        <dbReference type="EC" id="3.6.1.10"/>
    </reaction>
</comment>
<dbReference type="EMBL" id="LFJN01000021">
    <property type="protein sequence ID" value="KPI37946.1"/>
    <property type="molecule type" value="Genomic_DNA"/>
</dbReference>
<dbReference type="RefSeq" id="XP_017997909.1">
    <property type="nucleotide sequence ID" value="XM_018143133.1"/>
</dbReference>
<proteinExistence type="inferred from homology"/>
<dbReference type="GO" id="GO:0008081">
    <property type="term" value="F:phosphoric diester hydrolase activity"/>
    <property type="evidence" value="ECO:0007669"/>
    <property type="project" value="TreeGrafter"/>
</dbReference>
<dbReference type="GO" id="GO:0006798">
    <property type="term" value="P:polyphosphate catabolic process"/>
    <property type="evidence" value="ECO:0007669"/>
    <property type="project" value="TreeGrafter"/>
</dbReference>
<dbReference type="GO" id="GO:0005774">
    <property type="term" value="C:vacuolar membrane"/>
    <property type="evidence" value="ECO:0007669"/>
    <property type="project" value="UniProtKB-SubCell"/>
</dbReference>
<dbReference type="PANTHER" id="PTHR10340">
    <property type="entry name" value="SPHINGOMYELIN PHOSPHODIESTERASE"/>
    <property type="match status" value="1"/>
</dbReference>
<dbReference type="GeneID" id="28735013"/>
<evidence type="ECO:0000256" key="4">
    <source>
        <dbReference type="ARBA" id="ARBA00014458"/>
    </source>
</evidence>
<feature type="domain" description="Calcineurin-like phosphoesterase" evidence="15">
    <location>
        <begin position="48"/>
        <end position="322"/>
    </location>
</feature>
<dbReference type="GO" id="GO:0000298">
    <property type="term" value="F:endopolyphosphatase activity"/>
    <property type="evidence" value="ECO:0007669"/>
    <property type="project" value="UniProtKB-EC"/>
</dbReference>
<evidence type="ECO:0000256" key="10">
    <source>
        <dbReference type="ARBA" id="ARBA00023136"/>
    </source>
</evidence>
<reference evidence="16 17" key="1">
    <citation type="submission" date="2015-06" db="EMBL/GenBank/DDBJ databases">
        <title>Draft genome of the ant-associated black yeast Phialophora attae CBS 131958.</title>
        <authorList>
            <person name="Moreno L.F."/>
            <person name="Stielow B.J."/>
            <person name="de Hoog S."/>
            <person name="Vicente V.A."/>
            <person name="Weiss V.A."/>
            <person name="de Vries M."/>
            <person name="Cruz L.M."/>
            <person name="Souza E.M."/>
        </authorList>
    </citation>
    <scope>NUCLEOTIDE SEQUENCE [LARGE SCALE GENOMIC DNA]</scope>
    <source>
        <strain evidence="16 17">CBS 131958</strain>
    </source>
</reference>
<feature type="compositionally biased region" description="Pro residues" evidence="13">
    <location>
        <begin position="527"/>
        <end position="536"/>
    </location>
</feature>
<keyword evidence="7 12" id="KW-0378">Hydrolase</keyword>
<dbReference type="FunFam" id="3.60.21.10:FF:000082">
    <property type="entry name" value="Endopolyphosphatase"/>
    <property type="match status" value="1"/>
</dbReference>
<keyword evidence="17" id="KW-1185">Reference proteome</keyword>
<evidence type="ECO:0000256" key="9">
    <source>
        <dbReference type="ARBA" id="ARBA00022989"/>
    </source>
</evidence>
<dbReference type="VEuPathDB" id="FungiDB:AB675_3108"/>
<keyword evidence="11" id="KW-0325">Glycoprotein</keyword>
<dbReference type="Gene3D" id="3.60.21.10">
    <property type="match status" value="1"/>
</dbReference>
<comment type="function">
    <text evidence="12">Catalyzes the hydrolysis of inorganic polyphosphate (polyP) chains of many hundreds of phosphate residues into shorter lengths.</text>
</comment>
<keyword evidence="5 12" id="KW-0926">Vacuole</keyword>
<dbReference type="OrthoDB" id="348678at2759"/>
<keyword evidence="8" id="KW-0735">Signal-anchor</keyword>
<dbReference type="InterPro" id="IPR041805">
    <property type="entry name" value="ASMase/PPN1_MPP"/>
</dbReference>
<dbReference type="Proteomes" id="UP000038010">
    <property type="component" value="Unassembled WGS sequence"/>
</dbReference>
<evidence type="ECO:0000313" key="17">
    <source>
        <dbReference type="Proteomes" id="UP000038010"/>
    </source>
</evidence>
<keyword evidence="6" id="KW-0812">Transmembrane</keyword>
<dbReference type="PIRSF" id="PIRSF027093">
    <property type="entry name" value="EndopolyPtase_N1"/>
    <property type="match status" value="1"/>
</dbReference>
<dbReference type="Pfam" id="PF00149">
    <property type="entry name" value="Metallophos"/>
    <property type="match status" value="1"/>
</dbReference>
<evidence type="ECO:0000256" key="12">
    <source>
        <dbReference type="PIRNR" id="PIRNR027093"/>
    </source>
</evidence>
<evidence type="ECO:0000259" key="15">
    <source>
        <dbReference type="Pfam" id="PF00149"/>
    </source>
</evidence>
<feature type="region of interest" description="Disordered" evidence="13">
    <location>
        <begin position="488"/>
        <end position="545"/>
    </location>
</feature>
<keyword evidence="9" id="KW-1133">Transmembrane helix</keyword>
<feature type="signal peptide" evidence="14">
    <location>
        <begin position="1"/>
        <end position="23"/>
    </location>
</feature>
<evidence type="ECO:0000256" key="7">
    <source>
        <dbReference type="ARBA" id="ARBA00022801"/>
    </source>
</evidence>
<evidence type="ECO:0000313" key="16">
    <source>
        <dbReference type="EMBL" id="KPI37946.1"/>
    </source>
</evidence>
<evidence type="ECO:0000256" key="1">
    <source>
        <dbReference type="ARBA" id="ARBA00004576"/>
    </source>
</evidence>